<protein>
    <recommendedName>
        <fullName evidence="6">FYVE-type domain-containing protein</fullName>
    </recommendedName>
</protein>
<dbReference type="AlphaFoldDB" id="A0A397D959"/>
<feature type="region of interest" description="Disordered" evidence="5">
    <location>
        <begin position="621"/>
        <end position="664"/>
    </location>
</feature>
<reference evidence="7 8" key="1">
    <citation type="submission" date="2018-08" db="EMBL/GenBank/DDBJ databases">
        <title>Aphanomyces genome sequencing and annotation.</title>
        <authorList>
            <person name="Minardi D."/>
            <person name="Oidtmann B."/>
            <person name="Van Der Giezen M."/>
            <person name="Studholme D.J."/>
        </authorList>
    </citation>
    <scope>NUCLEOTIDE SEQUENCE [LARGE SCALE GENOMIC DNA]</scope>
    <source>
        <strain evidence="7 8">D2</strain>
    </source>
</reference>
<dbReference type="EMBL" id="QUTD01006064">
    <property type="protein sequence ID" value="RHY57756.1"/>
    <property type="molecule type" value="Genomic_DNA"/>
</dbReference>
<evidence type="ECO:0000313" key="8">
    <source>
        <dbReference type="Proteomes" id="UP000266643"/>
    </source>
</evidence>
<evidence type="ECO:0000259" key="6">
    <source>
        <dbReference type="PROSITE" id="PS50178"/>
    </source>
</evidence>
<dbReference type="VEuPathDB" id="FungiDB:H257_06581"/>
<keyword evidence="1" id="KW-0479">Metal-binding</keyword>
<name>A0A397D959_APHAT</name>
<dbReference type="SMART" id="SM00065">
    <property type="entry name" value="GAF"/>
    <property type="match status" value="1"/>
</dbReference>
<dbReference type="Pfam" id="PF01363">
    <property type="entry name" value="FYVE"/>
    <property type="match status" value="1"/>
</dbReference>
<dbReference type="Pfam" id="PF01590">
    <property type="entry name" value="GAF"/>
    <property type="match status" value="1"/>
</dbReference>
<dbReference type="Proteomes" id="UP000266643">
    <property type="component" value="Unassembled WGS sequence"/>
</dbReference>
<dbReference type="GO" id="GO:0008270">
    <property type="term" value="F:zinc ion binding"/>
    <property type="evidence" value="ECO:0007669"/>
    <property type="project" value="UniProtKB-KW"/>
</dbReference>
<dbReference type="Gene3D" id="3.30.530.20">
    <property type="match status" value="1"/>
</dbReference>
<evidence type="ECO:0000256" key="1">
    <source>
        <dbReference type="ARBA" id="ARBA00022723"/>
    </source>
</evidence>
<keyword evidence="2 4" id="KW-0863">Zinc-finger</keyword>
<keyword evidence="3" id="KW-0862">Zinc</keyword>
<dbReference type="PANTHER" id="PTHR43102:SF2">
    <property type="entry name" value="GAF DOMAIN-CONTAINING PROTEIN"/>
    <property type="match status" value="1"/>
</dbReference>
<organism evidence="7 8">
    <name type="scientific">Aphanomyces astaci</name>
    <name type="common">Crayfish plague agent</name>
    <dbReference type="NCBI Taxonomy" id="112090"/>
    <lineage>
        <taxon>Eukaryota</taxon>
        <taxon>Sar</taxon>
        <taxon>Stramenopiles</taxon>
        <taxon>Oomycota</taxon>
        <taxon>Saprolegniomycetes</taxon>
        <taxon>Saprolegniales</taxon>
        <taxon>Verrucalvaceae</taxon>
        <taxon>Aphanomyces</taxon>
    </lineage>
</organism>
<comment type="caution">
    <text evidence="7">The sequence shown here is derived from an EMBL/GenBank/DDBJ whole genome shotgun (WGS) entry which is preliminary data.</text>
</comment>
<sequence>MVRSLPLRSGFFAAPYISETEEAELLTWARTLVTSMTSADSEWTHSHEKRGVTVSEDRQKGGLFYSIRGVTSVQSTLDDVMDMMISTSTHEFRSMMKMLLKDLSLDSAVIYQRDQNDSESLSIKWFALKNKSPMAPSQDFCILEYAGVLSADYIGGDPSKMVGVCLYESIEQAECPSLFDSHRLERGSISKCGYLFRPTDEIGTIEAQFICSIRQPPGVRTTRRSNRASLQCWAESLANIQESVHPRRISRLLTTRENPTWVADHERSCCYLCLKTFTGIRRKHHCRACGEVICKKCSLNNSVDLPSIGLTTMRVCKSCSDGKMSFSGLVPSSTSFMTSSSSFDGTGIDDIVLKKNHSDVPPPPLPYSDQQVALAVPSSSVAATAANALSSRGVVPDSVGLSWLSQIAQRDPSKREIVERLMAGFGEAGGPFDGSATAPLDTSNAPPEDIYDLLCDLASQALDCKFAVVHILDGNRQWFKSKVTIRESDIGRDFSFCEYPVRKKQAVVVLDTWRDPRFEMNPLVTGPLQVRFLAGAPLFDLDGLCVGAVCVLDSKPRTHLAQAQVALMEKLAHLAMVSMQERREALGKKQLASSLVVPRQQPHAARPNTYEVVVDTAYTSNYPRRPLPASSHGDMVPLHSYTGTPSGAGSSSSSNHGSYGSMVVPAPHHALRSQAQIAAQEEQRKMQEQMMELLHQSSITQQTLKSSVKHQTSGLQSSGD</sequence>
<dbReference type="SUPFAM" id="SSF55781">
    <property type="entry name" value="GAF domain-like"/>
    <property type="match status" value="1"/>
</dbReference>
<proteinExistence type="predicted"/>
<dbReference type="InterPro" id="IPR011011">
    <property type="entry name" value="Znf_FYVE_PHD"/>
</dbReference>
<feature type="region of interest" description="Disordered" evidence="5">
    <location>
        <begin position="699"/>
        <end position="720"/>
    </location>
</feature>
<dbReference type="Gene3D" id="3.30.450.40">
    <property type="match status" value="1"/>
</dbReference>
<dbReference type="PANTHER" id="PTHR43102">
    <property type="entry name" value="SLR1143 PROTEIN"/>
    <property type="match status" value="1"/>
</dbReference>
<dbReference type="Gene3D" id="3.30.40.10">
    <property type="entry name" value="Zinc/RING finger domain, C3HC4 (zinc finger)"/>
    <property type="match status" value="1"/>
</dbReference>
<dbReference type="SUPFAM" id="SSF57903">
    <property type="entry name" value="FYVE/PHD zinc finger"/>
    <property type="match status" value="1"/>
</dbReference>
<evidence type="ECO:0000256" key="5">
    <source>
        <dbReference type="SAM" id="MobiDB-lite"/>
    </source>
</evidence>
<dbReference type="InterPro" id="IPR003018">
    <property type="entry name" value="GAF"/>
</dbReference>
<dbReference type="PROSITE" id="PS50178">
    <property type="entry name" value="ZF_FYVE"/>
    <property type="match status" value="1"/>
</dbReference>
<dbReference type="InterPro" id="IPR017455">
    <property type="entry name" value="Znf_FYVE-rel"/>
</dbReference>
<dbReference type="SUPFAM" id="SSF55961">
    <property type="entry name" value="Bet v1-like"/>
    <property type="match status" value="1"/>
</dbReference>
<dbReference type="InterPro" id="IPR023393">
    <property type="entry name" value="START-like_dom_sf"/>
</dbReference>
<accession>A0A397D959</accession>
<dbReference type="InterPro" id="IPR000306">
    <property type="entry name" value="Znf_FYVE"/>
</dbReference>
<dbReference type="InterPro" id="IPR029016">
    <property type="entry name" value="GAF-like_dom_sf"/>
</dbReference>
<feature type="domain" description="FYVE-type" evidence="6">
    <location>
        <begin position="264"/>
        <end position="324"/>
    </location>
</feature>
<evidence type="ECO:0000313" key="7">
    <source>
        <dbReference type="EMBL" id="RHY57756.1"/>
    </source>
</evidence>
<evidence type="ECO:0000256" key="4">
    <source>
        <dbReference type="PROSITE-ProRule" id="PRU00091"/>
    </source>
</evidence>
<evidence type="ECO:0000256" key="3">
    <source>
        <dbReference type="ARBA" id="ARBA00022833"/>
    </source>
</evidence>
<dbReference type="InterPro" id="IPR013083">
    <property type="entry name" value="Znf_RING/FYVE/PHD"/>
</dbReference>
<evidence type="ECO:0000256" key="2">
    <source>
        <dbReference type="ARBA" id="ARBA00022771"/>
    </source>
</evidence>
<gene>
    <name evidence="7" type="ORF">DYB30_001599</name>
</gene>
<feature type="compositionally biased region" description="Low complexity" evidence="5">
    <location>
        <begin position="640"/>
        <end position="661"/>
    </location>
</feature>
<dbReference type="SMART" id="SM00064">
    <property type="entry name" value="FYVE"/>
    <property type="match status" value="1"/>
</dbReference>